<organism evidence="1">
    <name type="scientific">Tetraselmis sp. GSL018</name>
    <dbReference type="NCBI Taxonomy" id="582737"/>
    <lineage>
        <taxon>Eukaryota</taxon>
        <taxon>Viridiplantae</taxon>
        <taxon>Chlorophyta</taxon>
        <taxon>core chlorophytes</taxon>
        <taxon>Chlorodendrophyceae</taxon>
        <taxon>Chlorodendrales</taxon>
        <taxon>Chlorodendraceae</taxon>
        <taxon>Tetraselmis</taxon>
    </lineage>
</organism>
<evidence type="ECO:0000313" key="1">
    <source>
        <dbReference type="EMBL" id="JAC62778.1"/>
    </source>
</evidence>
<proteinExistence type="predicted"/>
<dbReference type="AlphaFoldDB" id="A0A061QSV4"/>
<reference evidence="1" key="1">
    <citation type="submission" date="2014-05" db="EMBL/GenBank/DDBJ databases">
        <title>The transcriptome of the halophilic microalga Tetraselmis sp. GSL018 isolated from the Great Salt Lake, Utah.</title>
        <authorList>
            <person name="Jinkerson R.E."/>
            <person name="D'Adamo S."/>
            <person name="Posewitz M.C."/>
        </authorList>
    </citation>
    <scope>NUCLEOTIDE SEQUENCE</scope>
    <source>
        <strain evidence="1">GSL018</strain>
    </source>
</reference>
<sequence length="83" mass="8643">APLPFCWDSLGGGAGVSDWGRVKREQRKGTLSPYGATSALGRLFLMDSGICALCACSEAWARHGAFPPLRTAVCSAFGVTGSH</sequence>
<gene>
    <name evidence="1" type="ORF">TSPGSL018_22329</name>
</gene>
<feature type="non-terminal residue" evidence="1">
    <location>
        <position position="1"/>
    </location>
</feature>
<dbReference type="EMBL" id="GBEZ01024183">
    <property type="protein sequence ID" value="JAC62778.1"/>
    <property type="molecule type" value="Transcribed_RNA"/>
</dbReference>
<accession>A0A061QSV4</accession>
<protein>
    <submittedName>
        <fullName evidence="1">Uncharacterized protein</fullName>
    </submittedName>
</protein>
<feature type="non-terminal residue" evidence="1">
    <location>
        <position position="83"/>
    </location>
</feature>
<name>A0A061QSV4_9CHLO</name>